<accession>A0ABV1UVU5</accession>
<evidence type="ECO:0000313" key="1">
    <source>
        <dbReference type="EMBL" id="MER6614525.1"/>
    </source>
</evidence>
<sequence length="40" mass="4344">MPVFAHFALATGPLHHLACCAAEARRSAGAVDPLEWQELR</sequence>
<comment type="caution">
    <text evidence="1">The sequence shown here is derived from an EMBL/GenBank/DDBJ whole genome shotgun (WGS) entry which is preliminary data.</text>
</comment>
<keyword evidence="2" id="KW-1185">Reference proteome</keyword>
<dbReference type="EMBL" id="JBEPBX010000011">
    <property type="protein sequence ID" value="MER6614525.1"/>
    <property type="molecule type" value="Genomic_DNA"/>
</dbReference>
<gene>
    <name evidence="1" type="ORF">ABT276_14350</name>
</gene>
<evidence type="ECO:0000313" key="2">
    <source>
        <dbReference type="Proteomes" id="UP001445472"/>
    </source>
</evidence>
<reference evidence="1 2" key="1">
    <citation type="submission" date="2024-06" db="EMBL/GenBank/DDBJ databases">
        <title>The Natural Products Discovery Center: Release of the First 8490 Sequenced Strains for Exploring Actinobacteria Biosynthetic Diversity.</title>
        <authorList>
            <person name="Kalkreuter E."/>
            <person name="Kautsar S.A."/>
            <person name="Yang D."/>
            <person name="Bader C.D."/>
            <person name="Teijaro C.N."/>
            <person name="Fluegel L."/>
            <person name="Davis C.M."/>
            <person name="Simpson J.R."/>
            <person name="Lauterbach L."/>
            <person name="Steele A.D."/>
            <person name="Gui C."/>
            <person name="Meng S."/>
            <person name="Li G."/>
            <person name="Viehrig K."/>
            <person name="Ye F."/>
            <person name="Su P."/>
            <person name="Kiefer A.F."/>
            <person name="Nichols A."/>
            <person name="Cepeda A.J."/>
            <person name="Yan W."/>
            <person name="Fan B."/>
            <person name="Jiang Y."/>
            <person name="Adhikari A."/>
            <person name="Zheng C.-J."/>
            <person name="Schuster L."/>
            <person name="Cowan T.M."/>
            <person name="Smanski M.J."/>
            <person name="Chevrette M.G."/>
            <person name="De Carvalho L.P.S."/>
            <person name="Shen B."/>
        </authorList>
    </citation>
    <scope>NUCLEOTIDE SEQUENCE [LARGE SCALE GENOMIC DNA]</scope>
    <source>
        <strain evidence="1 2">NPDC000837</strain>
    </source>
</reference>
<dbReference type="Proteomes" id="UP001445472">
    <property type="component" value="Unassembled WGS sequence"/>
</dbReference>
<dbReference type="RefSeq" id="WP_351976353.1">
    <property type="nucleotide sequence ID" value="NZ_JBEPBX010000011.1"/>
</dbReference>
<protein>
    <submittedName>
        <fullName evidence="1">Uncharacterized protein</fullName>
    </submittedName>
</protein>
<proteinExistence type="predicted"/>
<name>A0ABV1UVU5_9ACTN</name>
<organism evidence="1 2">
    <name type="scientific">Streptomyces xantholiticus</name>
    <dbReference type="NCBI Taxonomy" id="68285"/>
    <lineage>
        <taxon>Bacteria</taxon>
        <taxon>Bacillati</taxon>
        <taxon>Actinomycetota</taxon>
        <taxon>Actinomycetes</taxon>
        <taxon>Kitasatosporales</taxon>
        <taxon>Streptomycetaceae</taxon>
        <taxon>Streptomyces</taxon>
    </lineage>
</organism>